<dbReference type="CDD" id="cd00056">
    <property type="entry name" value="ENDO3c"/>
    <property type="match status" value="1"/>
</dbReference>
<comment type="similarity">
    <text evidence="3">Belongs to the Nth/MutY family.</text>
</comment>
<comment type="cofactor">
    <cofactor evidence="2">
        <name>[4Fe-4S] cluster</name>
        <dbReference type="ChEBI" id="CHEBI:49883"/>
    </cofactor>
</comment>
<dbReference type="InterPro" id="IPR003265">
    <property type="entry name" value="HhH-GPD_domain"/>
</dbReference>
<dbReference type="GO" id="GO:0035485">
    <property type="term" value="F:adenine/guanine mispair binding"/>
    <property type="evidence" value="ECO:0007669"/>
    <property type="project" value="TreeGrafter"/>
</dbReference>
<evidence type="ECO:0000256" key="5">
    <source>
        <dbReference type="ARBA" id="ARBA00022023"/>
    </source>
</evidence>
<keyword evidence="6" id="KW-0479">Metal-binding</keyword>
<dbReference type="KEGG" id="hlm:DV707_08005"/>
<evidence type="ECO:0000313" key="14">
    <source>
        <dbReference type="EMBL" id="QCC48905.1"/>
    </source>
</evidence>
<dbReference type="SUPFAM" id="SSF48150">
    <property type="entry name" value="DNA-glycosylase"/>
    <property type="match status" value="1"/>
</dbReference>
<evidence type="ECO:0000313" key="16">
    <source>
        <dbReference type="Proteomes" id="UP000236740"/>
    </source>
</evidence>
<dbReference type="PANTHER" id="PTHR42944:SF1">
    <property type="entry name" value="ADENINE DNA GLYCOSYLASE"/>
    <property type="match status" value="1"/>
</dbReference>
<gene>
    <name evidence="14" type="ORF">DV707_08005</name>
    <name evidence="15" type="ORF">SAMN04488133_2342</name>
</gene>
<keyword evidence="16" id="KW-1185">Reference proteome</keyword>
<dbReference type="InterPro" id="IPR023170">
    <property type="entry name" value="HhH_base_excis_C"/>
</dbReference>
<dbReference type="Gene3D" id="1.10.340.30">
    <property type="entry name" value="Hypothetical protein, domain 2"/>
    <property type="match status" value="1"/>
</dbReference>
<reference evidence="14 17" key="2">
    <citation type="journal article" date="2019" name="Nat. Commun.">
        <title>A new type of DNA phosphorothioation-based antiviral system in archaea.</title>
        <authorList>
            <person name="Xiong L."/>
            <person name="Liu S."/>
            <person name="Chen S."/>
            <person name="Xiao Y."/>
            <person name="Zhu B."/>
            <person name="Gao Y."/>
            <person name="Zhang Y."/>
            <person name="Chen B."/>
            <person name="Luo J."/>
            <person name="Deng Z."/>
            <person name="Chen X."/>
            <person name="Wang L."/>
            <person name="Chen S."/>
        </authorList>
    </citation>
    <scope>NUCLEOTIDE SEQUENCE [LARGE SCALE GENOMIC DNA]</scope>
    <source>
        <strain evidence="14 17">CGMCC 1.10331</strain>
    </source>
</reference>
<accession>A0A1H6AHZ4</accession>
<dbReference type="PANTHER" id="PTHR42944">
    <property type="entry name" value="ADENINE DNA GLYCOSYLASE"/>
    <property type="match status" value="1"/>
</dbReference>
<proteinExistence type="inferred from homology"/>
<evidence type="ECO:0000256" key="4">
    <source>
        <dbReference type="ARBA" id="ARBA00012045"/>
    </source>
</evidence>
<dbReference type="GO" id="GO:0000701">
    <property type="term" value="F:purine-specific mismatch base pair DNA N-glycosylase activity"/>
    <property type="evidence" value="ECO:0007669"/>
    <property type="project" value="UniProtKB-EC"/>
</dbReference>
<dbReference type="InterPro" id="IPR044298">
    <property type="entry name" value="MIG/MutY"/>
</dbReference>
<dbReference type="Pfam" id="PF00633">
    <property type="entry name" value="HHH"/>
    <property type="match status" value="1"/>
</dbReference>
<dbReference type="GO" id="GO:0006298">
    <property type="term" value="P:mismatch repair"/>
    <property type="evidence" value="ECO:0007669"/>
    <property type="project" value="TreeGrafter"/>
</dbReference>
<comment type="catalytic activity">
    <reaction evidence="1">
        <text>Hydrolyzes free adenine bases from 7,8-dihydro-8-oxoguanine:adenine mismatched double-stranded DNA, leaving an apurinic site.</text>
        <dbReference type="EC" id="3.2.2.31"/>
    </reaction>
</comment>
<reference evidence="15 16" key="1">
    <citation type="submission" date="2016-10" db="EMBL/GenBank/DDBJ databases">
        <authorList>
            <person name="de Groot N.N."/>
        </authorList>
    </citation>
    <scope>NUCLEOTIDE SEQUENCE [LARGE SCALE GENOMIC DNA]</scope>
    <source>
        <strain evidence="15 16">CGMCC 1.10331</strain>
    </source>
</reference>
<dbReference type="GO" id="GO:0034039">
    <property type="term" value="F:8-oxo-7,8-dihydroguanine DNA N-glycosylase activity"/>
    <property type="evidence" value="ECO:0007669"/>
    <property type="project" value="TreeGrafter"/>
</dbReference>
<dbReference type="GeneID" id="39858022"/>
<evidence type="ECO:0000256" key="9">
    <source>
        <dbReference type="ARBA" id="ARBA00023004"/>
    </source>
</evidence>
<dbReference type="Gene3D" id="1.10.1670.10">
    <property type="entry name" value="Helix-hairpin-Helix base-excision DNA repair enzymes (C-terminal)"/>
    <property type="match status" value="1"/>
</dbReference>
<dbReference type="GO" id="GO:0006284">
    <property type="term" value="P:base-excision repair"/>
    <property type="evidence" value="ECO:0007669"/>
    <property type="project" value="InterPro"/>
</dbReference>
<dbReference type="InterPro" id="IPR000445">
    <property type="entry name" value="HhH_motif"/>
</dbReference>
<dbReference type="OrthoDB" id="206280at2157"/>
<evidence type="ECO:0000256" key="8">
    <source>
        <dbReference type="ARBA" id="ARBA00022801"/>
    </source>
</evidence>
<evidence type="ECO:0000256" key="2">
    <source>
        <dbReference type="ARBA" id="ARBA00001966"/>
    </source>
</evidence>
<dbReference type="EC" id="3.2.2.31" evidence="4"/>
<keyword evidence="11" id="KW-0234">DNA repair</keyword>
<evidence type="ECO:0000256" key="6">
    <source>
        <dbReference type="ARBA" id="ARBA00022723"/>
    </source>
</evidence>
<evidence type="ECO:0000256" key="1">
    <source>
        <dbReference type="ARBA" id="ARBA00000843"/>
    </source>
</evidence>
<evidence type="ECO:0000256" key="12">
    <source>
        <dbReference type="ARBA" id="ARBA00023295"/>
    </source>
</evidence>
<name>A0A1H6AHZ4_9EURY</name>
<dbReference type="AlphaFoldDB" id="A0A1H6AHZ4"/>
<evidence type="ECO:0000256" key="11">
    <source>
        <dbReference type="ARBA" id="ARBA00023204"/>
    </source>
</evidence>
<organism evidence="15 16">
    <name type="scientific">Halobellus limi</name>
    <dbReference type="NCBI Taxonomy" id="699433"/>
    <lineage>
        <taxon>Archaea</taxon>
        <taxon>Methanobacteriati</taxon>
        <taxon>Methanobacteriota</taxon>
        <taxon>Stenosarchaea group</taxon>
        <taxon>Halobacteria</taxon>
        <taxon>Halobacteriales</taxon>
        <taxon>Haloferacaceae</taxon>
        <taxon>Halobellus</taxon>
    </lineage>
</organism>
<keyword evidence="9" id="KW-0408">Iron</keyword>
<sequence length="315" mass="35385">MTDEEGDRTGGVEGIESGAVDVDAVREALVSWYEDDHRAFPWRETDDPYEILVSEVMSQQTQLDRVVDAWHDFLDRWPTAESLAAADRSDVVAFWSGHSLGYNNRAKYLHEAANQVREEYDGEFPRTPEELSELMGVGPYTANAVASFAFNNGEAVVDTNVKRVLYRAFDVEDDDAAFERVAAALMPEGESRVWNNAIMELGGVACGKTPRCDEAGCPWRQRCHAYETGDFTAPDVPTQPDFEGSRRQMRGRVISALKEYDELSLDDLGPRVRVDYAPDGTYGREWLRELCSDLADDGLVELRGRDGQTVARLRR</sequence>
<protein>
    <recommendedName>
        <fullName evidence="5">Adenine DNA glycosylase</fullName>
        <ecNumber evidence="4">3.2.2.31</ecNumber>
    </recommendedName>
</protein>
<dbReference type="Proteomes" id="UP000296733">
    <property type="component" value="Chromosome"/>
</dbReference>
<keyword evidence="12" id="KW-0326">Glycosidase</keyword>
<keyword evidence="7" id="KW-0227">DNA damage</keyword>
<keyword evidence="10" id="KW-0411">Iron-sulfur</keyword>
<dbReference type="EMBL" id="FNVN01000003">
    <property type="protein sequence ID" value="SEG48379.1"/>
    <property type="molecule type" value="Genomic_DNA"/>
</dbReference>
<evidence type="ECO:0000259" key="13">
    <source>
        <dbReference type="SMART" id="SM00478"/>
    </source>
</evidence>
<evidence type="ECO:0000256" key="3">
    <source>
        <dbReference type="ARBA" id="ARBA00008343"/>
    </source>
</evidence>
<dbReference type="RefSeq" id="WP_103992292.1">
    <property type="nucleotide sequence ID" value="NZ_CP031311.1"/>
</dbReference>
<dbReference type="Proteomes" id="UP000236740">
    <property type="component" value="Unassembled WGS sequence"/>
</dbReference>
<dbReference type="SMART" id="SM00478">
    <property type="entry name" value="ENDO3c"/>
    <property type="match status" value="1"/>
</dbReference>
<keyword evidence="8" id="KW-0378">Hydrolase</keyword>
<dbReference type="GO" id="GO:0046872">
    <property type="term" value="F:metal ion binding"/>
    <property type="evidence" value="ECO:0007669"/>
    <property type="project" value="UniProtKB-KW"/>
</dbReference>
<dbReference type="Pfam" id="PF00730">
    <property type="entry name" value="HhH-GPD"/>
    <property type="match status" value="1"/>
</dbReference>
<dbReference type="GO" id="GO:0051536">
    <property type="term" value="F:iron-sulfur cluster binding"/>
    <property type="evidence" value="ECO:0007669"/>
    <property type="project" value="UniProtKB-KW"/>
</dbReference>
<feature type="domain" description="HhH-GPD" evidence="13">
    <location>
        <begin position="57"/>
        <end position="204"/>
    </location>
</feature>
<evidence type="ECO:0000256" key="7">
    <source>
        <dbReference type="ARBA" id="ARBA00022763"/>
    </source>
</evidence>
<dbReference type="GO" id="GO:0032357">
    <property type="term" value="F:oxidized purine DNA binding"/>
    <property type="evidence" value="ECO:0007669"/>
    <property type="project" value="TreeGrafter"/>
</dbReference>
<evidence type="ECO:0000313" key="17">
    <source>
        <dbReference type="Proteomes" id="UP000296733"/>
    </source>
</evidence>
<dbReference type="EMBL" id="CP031311">
    <property type="protein sequence ID" value="QCC48905.1"/>
    <property type="molecule type" value="Genomic_DNA"/>
</dbReference>
<evidence type="ECO:0000313" key="15">
    <source>
        <dbReference type="EMBL" id="SEG48379.1"/>
    </source>
</evidence>
<dbReference type="InterPro" id="IPR011257">
    <property type="entry name" value="DNA_glycosylase"/>
</dbReference>
<evidence type="ECO:0000256" key="10">
    <source>
        <dbReference type="ARBA" id="ARBA00023014"/>
    </source>
</evidence>